<comment type="caution">
    <text evidence="2">The sequence shown here is derived from an EMBL/GenBank/DDBJ whole genome shotgun (WGS) entry which is preliminary data.</text>
</comment>
<feature type="transmembrane region" description="Helical" evidence="1">
    <location>
        <begin position="174"/>
        <end position="191"/>
    </location>
</feature>
<keyword evidence="1" id="KW-1133">Transmembrane helix</keyword>
<gene>
    <name evidence="2" type="ORF">ACFSFY_08295</name>
</gene>
<feature type="transmembrane region" description="Helical" evidence="1">
    <location>
        <begin position="150"/>
        <end position="168"/>
    </location>
</feature>
<evidence type="ECO:0000256" key="1">
    <source>
        <dbReference type="SAM" id="Phobius"/>
    </source>
</evidence>
<dbReference type="RefSeq" id="WP_381537074.1">
    <property type="nucleotide sequence ID" value="NZ_JBHUGI010000024.1"/>
</dbReference>
<dbReference type="Proteomes" id="UP001597218">
    <property type="component" value="Unassembled WGS sequence"/>
</dbReference>
<evidence type="ECO:0000313" key="2">
    <source>
        <dbReference type="EMBL" id="MFD1928056.1"/>
    </source>
</evidence>
<sequence length="214" mass="23328">MKGSSHLTLGIAAGVGIGLYTQAEPVTIGVFAVVGGVAGLFPDLDTNGLASNKITLSKSLIKMPLMIMGICVMLYSLFESFMAMKIDFQIWGGILIGGVMILLSSVITQKRMLSFTGVGIILGGIAVDMSYWIILVGIYIVIASFLPHRSYTHSIIGLVFFSVILYMAQEALNLEGLFIVGMVGYISHLIADMKWLPMNRRGVRLFAPIWNREF</sequence>
<feature type="transmembrane region" description="Helical" evidence="1">
    <location>
        <begin position="59"/>
        <end position="78"/>
    </location>
</feature>
<evidence type="ECO:0000313" key="3">
    <source>
        <dbReference type="Proteomes" id="UP001597218"/>
    </source>
</evidence>
<keyword evidence="1" id="KW-0812">Transmembrane</keyword>
<feature type="transmembrane region" description="Helical" evidence="1">
    <location>
        <begin position="120"/>
        <end position="143"/>
    </location>
</feature>
<name>A0ABW4SFF9_9BACL</name>
<reference evidence="3" key="1">
    <citation type="journal article" date="2019" name="Int. J. Syst. Evol. Microbiol.">
        <title>The Global Catalogue of Microorganisms (GCM) 10K type strain sequencing project: providing services to taxonomists for standard genome sequencing and annotation.</title>
        <authorList>
            <consortium name="The Broad Institute Genomics Platform"/>
            <consortium name="The Broad Institute Genome Sequencing Center for Infectious Disease"/>
            <person name="Wu L."/>
            <person name="Ma J."/>
        </authorList>
    </citation>
    <scope>NUCLEOTIDE SEQUENCE [LARGE SCALE GENOMIC DNA]</scope>
    <source>
        <strain evidence="3">CGMCC 4.7177</strain>
    </source>
</reference>
<feature type="transmembrane region" description="Helical" evidence="1">
    <location>
        <begin position="90"/>
        <end position="108"/>
    </location>
</feature>
<dbReference type="InterPro" id="IPR007404">
    <property type="entry name" value="YdjM-like"/>
</dbReference>
<keyword evidence="1" id="KW-0472">Membrane</keyword>
<dbReference type="Pfam" id="PF04307">
    <property type="entry name" value="YdjM"/>
    <property type="match status" value="1"/>
</dbReference>
<keyword evidence="2" id="KW-0378">Hydrolase</keyword>
<dbReference type="GO" id="GO:0016787">
    <property type="term" value="F:hydrolase activity"/>
    <property type="evidence" value="ECO:0007669"/>
    <property type="project" value="UniProtKB-KW"/>
</dbReference>
<protein>
    <submittedName>
        <fullName evidence="2">Metal-dependent hydrolase</fullName>
    </submittedName>
</protein>
<dbReference type="EMBL" id="JBHUGI010000024">
    <property type="protein sequence ID" value="MFD1928056.1"/>
    <property type="molecule type" value="Genomic_DNA"/>
</dbReference>
<keyword evidence="3" id="KW-1185">Reference proteome</keyword>
<accession>A0ABW4SFF9</accession>
<proteinExistence type="predicted"/>
<organism evidence="2 3">
    <name type="scientific">Sporosarcina siberiensis</name>
    <dbReference type="NCBI Taxonomy" id="1365606"/>
    <lineage>
        <taxon>Bacteria</taxon>
        <taxon>Bacillati</taxon>
        <taxon>Bacillota</taxon>
        <taxon>Bacilli</taxon>
        <taxon>Bacillales</taxon>
        <taxon>Caryophanaceae</taxon>
        <taxon>Sporosarcina</taxon>
    </lineage>
</organism>